<evidence type="ECO:0000256" key="1">
    <source>
        <dbReference type="ARBA" id="ARBA00004123"/>
    </source>
</evidence>
<comment type="subcellular location">
    <subcellularLocation>
        <location evidence="1">Nucleus</location>
    </subcellularLocation>
</comment>
<dbReference type="EMBL" id="KJ711030">
    <property type="protein sequence ID" value="AJP06275.1"/>
    <property type="molecule type" value="mRNA"/>
</dbReference>
<keyword evidence="5" id="KW-0539">Nucleus</keyword>
<dbReference type="InterPro" id="IPR002100">
    <property type="entry name" value="TF_MADSbox"/>
</dbReference>
<dbReference type="PRINTS" id="PR00404">
    <property type="entry name" value="MADSDOMAIN"/>
</dbReference>
<dbReference type="InterPro" id="IPR002487">
    <property type="entry name" value="TF_Kbox"/>
</dbReference>
<evidence type="ECO:0000256" key="3">
    <source>
        <dbReference type="ARBA" id="ARBA00023125"/>
    </source>
</evidence>
<evidence type="ECO:0000259" key="7">
    <source>
        <dbReference type="PROSITE" id="PS50066"/>
    </source>
</evidence>
<dbReference type="Pfam" id="PF01486">
    <property type="entry name" value="K-box"/>
    <property type="match status" value="1"/>
</dbReference>
<sequence>MGRGKIEIKRIENTTNRQVTFSKRRSGLLKKAHELSVLCDAELGLIIFSSTGKLFEYATATSSMRRIIERYQKASGARLFEFDNQHLYSEMTRMKNENEKLQTNLRHMMGEDLTSLTLSELHHLEQQLDVGANRVRSRKNQLMLQQLDNLRRKERLLEEQNNHLCRLLAEHQAAAEGATEPMVDFGVLFPAAAETRENPLHLTLSQLQAYRLQPTQPNLQETGMQRPALQLGYIHEQVSHTLL</sequence>
<evidence type="ECO:0000256" key="4">
    <source>
        <dbReference type="ARBA" id="ARBA00023163"/>
    </source>
</evidence>
<evidence type="ECO:0000256" key="5">
    <source>
        <dbReference type="ARBA" id="ARBA00023242"/>
    </source>
</evidence>
<dbReference type="PROSITE" id="PS51297">
    <property type="entry name" value="K_BOX"/>
    <property type="match status" value="1"/>
</dbReference>
<dbReference type="PROSITE" id="PS50066">
    <property type="entry name" value="MADS_BOX_2"/>
    <property type="match status" value="1"/>
</dbReference>
<dbReference type="InterPro" id="IPR033896">
    <property type="entry name" value="MEF2-like_N"/>
</dbReference>
<feature type="domain" description="MADS-box" evidence="7">
    <location>
        <begin position="1"/>
        <end position="61"/>
    </location>
</feature>
<dbReference type="FunFam" id="3.40.1810.10:FF:000003">
    <property type="entry name" value="MADS-box transcription factor MADS-MC"/>
    <property type="match status" value="1"/>
</dbReference>
<dbReference type="GO" id="GO:0045944">
    <property type="term" value="P:positive regulation of transcription by RNA polymerase II"/>
    <property type="evidence" value="ECO:0007669"/>
    <property type="project" value="InterPro"/>
</dbReference>
<accession>A0A0K0M6W0</accession>
<name>A0A0K0M6W0_PINTB</name>
<feature type="coiled-coil region" evidence="6">
    <location>
        <begin position="84"/>
        <end position="111"/>
    </location>
</feature>
<evidence type="ECO:0000259" key="8">
    <source>
        <dbReference type="PROSITE" id="PS51297"/>
    </source>
</evidence>
<evidence type="ECO:0000313" key="9">
    <source>
        <dbReference type="EMBL" id="AJP06275.1"/>
    </source>
</evidence>
<organism evidence="9">
    <name type="scientific">Pinus tabuliformis</name>
    <name type="common">Chinese red pine</name>
    <name type="synonym">Pinus leucosperma</name>
    <dbReference type="NCBI Taxonomy" id="88731"/>
    <lineage>
        <taxon>Eukaryota</taxon>
        <taxon>Viridiplantae</taxon>
        <taxon>Streptophyta</taxon>
        <taxon>Embryophyta</taxon>
        <taxon>Tracheophyta</taxon>
        <taxon>Spermatophyta</taxon>
        <taxon>Pinopsida</taxon>
        <taxon>Pinidae</taxon>
        <taxon>Conifers I</taxon>
        <taxon>Pinales</taxon>
        <taxon>Pinaceae</taxon>
        <taxon>Pinus</taxon>
        <taxon>Pinus subgen. Pinus</taxon>
    </lineage>
</organism>
<dbReference type="SMART" id="SM00432">
    <property type="entry name" value="MADS"/>
    <property type="match status" value="1"/>
</dbReference>
<protein>
    <submittedName>
        <fullName evidence="9">DAL23</fullName>
    </submittedName>
</protein>
<feature type="coiled-coil region" evidence="6">
    <location>
        <begin position="140"/>
        <end position="167"/>
    </location>
</feature>
<keyword evidence="2" id="KW-0805">Transcription regulation</keyword>
<dbReference type="PROSITE" id="PS00350">
    <property type="entry name" value="MADS_BOX_1"/>
    <property type="match status" value="1"/>
</dbReference>
<dbReference type="GO" id="GO:0005634">
    <property type="term" value="C:nucleus"/>
    <property type="evidence" value="ECO:0007669"/>
    <property type="project" value="UniProtKB-SubCell"/>
</dbReference>
<reference evidence="9" key="1">
    <citation type="submission" date="2014-04" db="EMBL/GenBank/DDBJ databases">
        <title>The genes involved in the male and female cone development in Pinus tabuliformis.</title>
        <authorList>
            <person name="Niu S."/>
            <person name="Li W."/>
            <person name="Chen X."/>
        </authorList>
    </citation>
    <scope>NUCLEOTIDE SEQUENCE</scope>
</reference>
<evidence type="ECO:0000256" key="6">
    <source>
        <dbReference type="SAM" id="Coils"/>
    </source>
</evidence>
<keyword evidence="3" id="KW-0238">DNA-binding</keyword>
<dbReference type="InterPro" id="IPR036879">
    <property type="entry name" value="TF_MADSbox_sf"/>
</dbReference>
<dbReference type="GO" id="GO:0046983">
    <property type="term" value="F:protein dimerization activity"/>
    <property type="evidence" value="ECO:0007669"/>
    <property type="project" value="InterPro"/>
</dbReference>
<keyword evidence="6" id="KW-0175">Coiled coil</keyword>
<dbReference type="GO" id="GO:0000977">
    <property type="term" value="F:RNA polymerase II transcription regulatory region sequence-specific DNA binding"/>
    <property type="evidence" value="ECO:0007669"/>
    <property type="project" value="InterPro"/>
</dbReference>
<dbReference type="CDD" id="cd00265">
    <property type="entry name" value="MADS_MEF2_like"/>
    <property type="match status" value="1"/>
</dbReference>
<feature type="domain" description="K-box" evidence="8">
    <location>
        <begin position="84"/>
        <end position="174"/>
    </location>
</feature>
<proteinExistence type="evidence at transcript level"/>
<dbReference type="SUPFAM" id="SSF55455">
    <property type="entry name" value="SRF-like"/>
    <property type="match status" value="1"/>
</dbReference>
<dbReference type="Pfam" id="PF00319">
    <property type="entry name" value="SRF-TF"/>
    <property type="match status" value="1"/>
</dbReference>
<dbReference type="AlphaFoldDB" id="A0A0K0M6W0"/>
<dbReference type="InterPro" id="IPR050142">
    <property type="entry name" value="MADS-box/MEF2_TF"/>
</dbReference>
<keyword evidence="4" id="KW-0804">Transcription</keyword>
<evidence type="ECO:0000256" key="2">
    <source>
        <dbReference type="ARBA" id="ARBA00023015"/>
    </source>
</evidence>
<dbReference type="Gene3D" id="3.40.1810.10">
    <property type="entry name" value="Transcription factor, MADS-box"/>
    <property type="match status" value="1"/>
</dbReference>
<dbReference type="PANTHER" id="PTHR48019">
    <property type="entry name" value="SERUM RESPONSE FACTOR HOMOLOG"/>
    <property type="match status" value="1"/>
</dbReference>
<dbReference type="GO" id="GO:0003700">
    <property type="term" value="F:DNA-binding transcription factor activity"/>
    <property type="evidence" value="ECO:0007669"/>
    <property type="project" value="InterPro"/>
</dbReference>